<keyword evidence="2" id="KW-1185">Reference proteome</keyword>
<proteinExistence type="predicted"/>
<name>A0A164RSP3_9AGAM</name>
<dbReference type="EMBL" id="KV419418">
    <property type="protein sequence ID" value="KZS90844.1"/>
    <property type="molecule type" value="Genomic_DNA"/>
</dbReference>
<evidence type="ECO:0000313" key="2">
    <source>
        <dbReference type="Proteomes" id="UP000076722"/>
    </source>
</evidence>
<dbReference type="AlphaFoldDB" id="A0A164RSP3"/>
<dbReference type="OrthoDB" id="8062037at2759"/>
<reference evidence="1 2" key="1">
    <citation type="journal article" date="2016" name="Mol. Biol. Evol.">
        <title>Comparative Genomics of Early-Diverging Mushroom-Forming Fungi Provides Insights into the Origins of Lignocellulose Decay Capabilities.</title>
        <authorList>
            <person name="Nagy L.G."/>
            <person name="Riley R."/>
            <person name="Tritt A."/>
            <person name="Adam C."/>
            <person name="Daum C."/>
            <person name="Floudas D."/>
            <person name="Sun H."/>
            <person name="Yadav J.S."/>
            <person name="Pangilinan J."/>
            <person name="Larsson K.H."/>
            <person name="Matsuura K."/>
            <person name="Barry K."/>
            <person name="Labutti K."/>
            <person name="Kuo R."/>
            <person name="Ohm R.A."/>
            <person name="Bhattacharya S.S."/>
            <person name="Shirouzu T."/>
            <person name="Yoshinaga Y."/>
            <person name="Martin F.M."/>
            <person name="Grigoriev I.V."/>
            <person name="Hibbett D.S."/>
        </authorList>
    </citation>
    <scope>NUCLEOTIDE SEQUENCE [LARGE SCALE GENOMIC DNA]</scope>
    <source>
        <strain evidence="1 2">HHB9708</strain>
    </source>
</reference>
<accession>A0A164RSP3</accession>
<protein>
    <submittedName>
        <fullName evidence="1">Uncharacterized protein</fullName>
    </submittedName>
</protein>
<gene>
    <name evidence="1" type="ORF">SISNIDRAFT_457179</name>
</gene>
<dbReference type="Proteomes" id="UP000076722">
    <property type="component" value="Unassembled WGS sequence"/>
</dbReference>
<evidence type="ECO:0000313" key="1">
    <source>
        <dbReference type="EMBL" id="KZS90844.1"/>
    </source>
</evidence>
<sequence length="68" mass="7956">MSSREPMWYCHQCVSHENVVDELINPFLVASRDAPPHGELRLEDILRLVIESLRRFPIHIVLPVTRHS</sequence>
<organism evidence="1 2">
    <name type="scientific">Sistotremastrum niveocremeum HHB9708</name>
    <dbReference type="NCBI Taxonomy" id="1314777"/>
    <lineage>
        <taxon>Eukaryota</taxon>
        <taxon>Fungi</taxon>
        <taxon>Dikarya</taxon>
        <taxon>Basidiomycota</taxon>
        <taxon>Agaricomycotina</taxon>
        <taxon>Agaricomycetes</taxon>
        <taxon>Sistotremastrales</taxon>
        <taxon>Sistotremastraceae</taxon>
        <taxon>Sertulicium</taxon>
        <taxon>Sertulicium niveocremeum</taxon>
    </lineage>
</organism>